<reference evidence="1 2" key="1">
    <citation type="submission" date="2016-05" db="EMBL/GenBank/DDBJ databases">
        <title>Niabella ginsenosidivorans BS26 whole genome sequencing.</title>
        <authorList>
            <person name="Im W.T."/>
            <person name="Siddiqi M.Z."/>
        </authorList>
    </citation>
    <scope>NUCLEOTIDE SEQUENCE [LARGE SCALE GENOMIC DNA]</scope>
    <source>
        <strain evidence="1 2">BS26</strain>
    </source>
</reference>
<evidence type="ECO:0000313" key="2">
    <source>
        <dbReference type="Proteomes" id="UP000077667"/>
    </source>
</evidence>
<sequence>MEHYFELPVTYKNENLLLNGRLVTFAYDYKFYVNVKGQELIFEQDDELNFRAIARQPDARNSIDKELIEKISDVLKSLRQR</sequence>
<name>A0A1A9HZM1_9BACT</name>
<organism evidence="1 2">
    <name type="scientific">Niabella ginsenosidivorans</name>
    <dbReference type="NCBI Taxonomy" id="1176587"/>
    <lineage>
        <taxon>Bacteria</taxon>
        <taxon>Pseudomonadati</taxon>
        <taxon>Bacteroidota</taxon>
        <taxon>Chitinophagia</taxon>
        <taxon>Chitinophagales</taxon>
        <taxon>Chitinophagaceae</taxon>
        <taxon>Niabella</taxon>
    </lineage>
</organism>
<evidence type="ECO:0000313" key="1">
    <source>
        <dbReference type="EMBL" id="ANH80826.1"/>
    </source>
</evidence>
<dbReference type="EMBL" id="CP015772">
    <property type="protein sequence ID" value="ANH80826.1"/>
    <property type="molecule type" value="Genomic_DNA"/>
</dbReference>
<keyword evidence="2" id="KW-1185">Reference proteome</keyword>
<dbReference type="OrthoDB" id="675660at2"/>
<gene>
    <name evidence="1" type="ORF">A8C56_07390</name>
</gene>
<protein>
    <submittedName>
        <fullName evidence="1">Uncharacterized protein</fullName>
    </submittedName>
</protein>
<dbReference type="RefSeq" id="WP_067753976.1">
    <property type="nucleotide sequence ID" value="NZ_CP015772.1"/>
</dbReference>
<accession>A0A1A9HZM1</accession>
<dbReference type="KEGG" id="nia:A8C56_07390"/>
<dbReference type="AlphaFoldDB" id="A0A1A9HZM1"/>
<proteinExistence type="predicted"/>
<dbReference type="Proteomes" id="UP000077667">
    <property type="component" value="Chromosome"/>
</dbReference>